<evidence type="ECO:0000313" key="7">
    <source>
        <dbReference type="EMBL" id="CDW57611.1"/>
    </source>
</evidence>
<feature type="domain" description="SLC26A/SulP transporter" evidence="6">
    <location>
        <begin position="48"/>
        <end position="413"/>
    </location>
</feature>
<dbReference type="InterPro" id="IPR001902">
    <property type="entry name" value="SLC26A/SulP_fam"/>
</dbReference>
<feature type="transmembrane region" description="Helical" evidence="5">
    <location>
        <begin position="220"/>
        <end position="238"/>
    </location>
</feature>
<feature type="transmembrane region" description="Helical" evidence="5">
    <location>
        <begin position="416"/>
        <end position="438"/>
    </location>
</feature>
<evidence type="ECO:0000256" key="5">
    <source>
        <dbReference type="SAM" id="Phobius"/>
    </source>
</evidence>
<dbReference type="GO" id="GO:0016020">
    <property type="term" value="C:membrane"/>
    <property type="evidence" value="ECO:0007669"/>
    <property type="project" value="UniProtKB-SubCell"/>
</dbReference>
<protein>
    <submittedName>
        <fullName evidence="7">Sulfate transp and Sulfate tra GLY domain contain ing protein</fullName>
    </submittedName>
</protein>
<dbReference type="Pfam" id="PF00916">
    <property type="entry name" value="Sulfate_transp"/>
    <property type="match status" value="1"/>
</dbReference>
<evidence type="ECO:0000313" key="8">
    <source>
        <dbReference type="Proteomes" id="UP000030665"/>
    </source>
</evidence>
<accession>A0A077ZB96</accession>
<dbReference type="STRING" id="36087.A0A077ZB96"/>
<reference evidence="7" key="2">
    <citation type="submission" date="2014-03" db="EMBL/GenBank/DDBJ databases">
        <title>The whipworm genome and dual-species transcriptomics of an intimate host-pathogen interaction.</title>
        <authorList>
            <person name="Foth B.J."/>
            <person name="Tsai I.J."/>
            <person name="Reid A.J."/>
            <person name="Bancroft A.J."/>
            <person name="Nichol S."/>
            <person name="Tracey A."/>
            <person name="Holroyd N."/>
            <person name="Cotton J.A."/>
            <person name="Stanley E.J."/>
            <person name="Zarowiecki M."/>
            <person name="Liu J.Z."/>
            <person name="Huckvale T."/>
            <person name="Cooper P.J."/>
            <person name="Grencis R.K."/>
            <person name="Berriman M."/>
        </authorList>
    </citation>
    <scope>NUCLEOTIDE SEQUENCE [LARGE SCALE GENOMIC DNA]</scope>
</reference>
<feature type="transmembrane region" description="Helical" evidence="5">
    <location>
        <begin position="291"/>
        <end position="313"/>
    </location>
</feature>
<keyword evidence="8" id="KW-1185">Reference proteome</keyword>
<keyword evidence="2 5" id="KW-0812">Transmembrane</keyword>
<feature type="transmembrane region" description="Helical" evidence="5">
    <location>
        <begin position="325"/>
        <end position="346"/>
    </location>
</feature>
<name>A0A077ZB96_TRITR</name>
<evidence type="ECO:0000256" key="3">
    <source>
        <dbReference type="ARBA" id="ARBA00022989"/>
    </source>
</evidence>
<dbReference type="AlphaFoldDB" id="A0A077ZB96"/>
<dbReference type="PANTHER" id="PTHR11814">
    <property type="entry name" value="SULFATE TRANSPORTER"/>
    <property type="match status" value="1"/>
</dbReference>
<keyword evidence="4 5" id="KW-0472">Membrane</keyword>
<evidence type="ECO:0000256" key="1">
    <source>
        <dbReference type="ARBA" id="ARBA00004141"/>
    </source>
</evidence>
<dbReference type="EMBL" id="HG806188">
    <property type="protein sequence ID" value="CDW57611.1"/>
    <property type="molecule type" value="Genomic_DNA"/>
</dbReference>
<feature type="non-terminal residue" evidence="7">
    <location>
        <position position="1"/>
    </location>
</feature>
<dbReference type="InterPro" id="IPR011547">
    <property type="entry name" value="SLC26A/SulP_dom"/>
</dbReference>
<feature type="transmembrane region" description="Helical" evidence="5">
    <location>
        <begin position="377"/>
        <end position="396"/>
    </location>
</feature>
<sequence length="439" mass="48837">PACVSGGKRQTDQVKVPRRVSTKGLWAGVQRRIPCLRWLPKYNFKEDFVSDIISGLTVGVMMIPQSMAYGTLAGLDAAHGLYTSFFSAIFYFLFGTSRHNSVGVVAVTSMMAASTRYRLAPYDFDYYPRYYRTPHWTTHRQKLWQLLPFLQKSITLIHVPAGFLAVLISDQVSAAFTSAVALHVFTAQVDKLLKVKVGRYSGPGKLVRIYYDFFCNIKSTHIPTMGMSLISCAVLYVIKYHVSPICSKKYLKGIQIPVDMILILIYSIFLGKTRSIPTPEFPKLSVVSHTLIDGFTLAIVIYCISISLAKIFAKRFSYKVDPEQEFFALGITHVLCSFFACVPPSAAMARSSVLIGSGGRSQVIICISVFKLLTTMLFQLCSVIAACVVLAVIFLISPLLRALPQVWSLEALANSLALVSTPFLFSAYWLLSSLWLYAI</sequence>
<evidence type="ECO:0000259" key="6">
    <source>
        <dbReference type="Pfam" id="PF00916"/>
    </source>
</evidence>
<evidence type="ECO:0000256" key="4">
    <source>
        <dbReference type="ARBA" id="ARBA00023136"/>
    </source>
</evidence>
<organism evidence="7 8">
    <name type="scientific">Trichuris trichiura</name>
    <name type="common">Whipworm</name>
    <name type="synonym">Trichocephalus trichiurus</name>
    <dbReference type="NCBI Taxonomy" id="36087"/>
    <lineage>
        <taxon>Eukaryota</taxon>
        <taxon>Metazoa</taxon>
        <taxon>Ecdysozoa</taxon>
        <taxon>Nematoda</taxon>
        <taxon>Enoplea</taxon>
        <taxon>Dorylaimia</taxon>
        <taxon>Trichinellida</taxon>
        <taxon>Trichuridae</taxon>
        <taxon>Trichuris</taxon>
    </lineage>
</organism>
<feature type="transmembrane region" description="Helical" evidence="5">
    <location>
        <begin position="250"/>
        <end position="271"/>
    </location>
</feature>
<proteinExistence type="predicted"/>
<gene>
    <name evidence="7" type="ORF">TTRE_0000590301</name>
</gene>
<evidence type="ECO:0000256" key="2">
    <source>
        <dbReference type="ARBA" id="ARBA00022692"/>
    </source>
</evidence>
<reference evidence="7" key="1">
    <citation type="submission" date="2014-01" db="EMBL/GenBank/DDBJ databases">
        <authorList>
            <person name="Aslett M."/>
        </authorList>
    </citation>
    <scope>NUCLEOTIDE SEQUENCE</scope>
</reference>
<keyword evidence="3 5" id="KW-1133">Transmembrane helix</keyword>
<dbReference type="GO" id="GO:0055085">
    <property type="term" value="P:transmembrane transport"/>
    <property type="evidence" value="ECO:0007669"/>
    <property type="project" value="InterPro"/>
</dbReference>
<comment type="subcellular location">
    <subcellularLocation>
        <location evidence="1">Membrane</location>
        <topology evidence="1">Multi-pass membrane protein</topology>
    </subcellularLocation>
</comment>
<dbReference type="OrthoDB" id="288203at2759"/>
<dbReference type="Proteomes" id="UP000030665">
    <property type="component" value="Unassembled WGS sequence"/>
</dbReference>